<keyword evidence="3" id="KW-1185">Reference proteome</keyword>
<dbReference type="GO" id="GO:0016740">
    <property type="term" value="F:transferase activity"/>
    <property type="evidence" value="ECO:0007669"/>
    <property type="project" value="UniProtKB-KW"/>
</dbReference>
<dbReference type="PANTHER" id="PTHR47738:SF3">
    <property type="entry name" value="PHOSPHOTRANSFERASE SYSTEM MANNITOL_FRUCTOSE-SPECIFIC IIA DOMAIN CONTAINING PROTEIN"/>
    <property type="match status" value="1"/>
</dbReference>
<sequence>MLEKQAVSKIDENLIKIGVKASKREEVIRAMGAMLVEQGYVKESYVQALLDREKEFPTGIMAAGLGVAIPHAAAGHVNQTTAAVWVLEHSIPFQVMGGSDADVVDVNAVFMLAVTKPQEHLLFLQKLMGLFQNEAVMLKIKNAMDPKAVAEIINQEI</sequence>
<dbReference type="EMBL" id="UPPP01000084">
    <property type="protein sequence ID" value="VBB08181.1"/>
    <property type="molecule type" value="Genomic_DNA"/>
</dbReference>
<dbReference type="Proteomes" id="UP000277811">
    <property type="component" value="Unassembled WGS sequence"/>
</dbReference>
<dbReference type="InterPro" id="IPR016152">
    <property type="entry name" value="PTrfase/Anion_transptr"/>
</dbReference>
<dbReference type="CDD" id="cd00211">
    <property type="entry name" value="PTS_IIA_fru"/>
    <property type="match status" value="1"/>
</dbReference>
<reference evidence="2 3" key="1">
    <citation type="submission" date="2018-06" db="EMBL/GenBank/DDBJ databases">
        <authorList>
            <person name="Strepis N."/>
        </authorList>
    </citation>
    <scope>NUCLEOTIDE SEQUENCE [LARGE SCALE GENOMIC DNA]</scope>
    <source>
        <strain evidence="2">LUCI</strain>
    </source>
</reference>
<keyword evidence="2" id="KW-0670">Pyruvate</keyword>
<protein>
    <submittedName>
        <fullName evidence="2">Phosphoenolpyruvate-dependent sugar phosphotransferase system eiia 2</fullName>
    </submittedName>
</protein>
<dbReference type="AlphaFoldDB" id="A0A498R9W9"/>
<dbReference type="RefSeq" id="WP_122629099.1">
    <property type="nucleotide sequence ID" value="NZ_UPPP01000084.1"/>
</dbReference>
<dbReference type="Pfam" id="PF00359">
    <property type="entry name" value="PTS_EIIA_2"/>
    <property type="match status" value="1"/>
</dbReference>
<evidence type="ECO:0000313" key="2">
    <source>
        <dbReference type="EMBL" id="VBB08181.1"/>
    </source>
</evidence>
<feature type="domain" description="PTS EIIA type-2" evidence="1">
    <location>
        <begin position="8"/>
        <end position="156"/>
    </location>
</feature>
<evidence type="ECO:0000313" key="3">
    <source>
        <dbReference type="Proteomes" id="UP000277811"/>
    </source>
</evidence>
<proteinExistence type="predicted"/>
<name>A0A498R9W9_9FIRM</name>
<organism evidence="2 3">
    <name type="scientific">Lucifera butyrica</name>
    <dbReference type="NCBI Taxonomy" id="1351585"/>
    <lineage>
        <taxon>Bacteria</taxon>
        <taxon>Bacillati</taxon>
        <taxon>Bacillota</taxon>
        <taxon>Negativicutes</taxon>
        <taxon>Veillonellales</taxon>
        <taxon>Veillonellaceae</taxon>
        <taxon>Lucifera</taxon>
    </lineage>
</organism>
<evidence type="ECO:0000259" key="1">
    <source>
        <dbReference type="PROSITE" id="PS51094"/>
    </source>
</evidence>
<dbReference type="OrthoDB" id="1634238at2"/>
<dbReference type="Gene3D" id="3.40.930.10">
    <property type="entry name" value="Mannitol-specific EII, Chain A"/>
    <property type="match status" value="1"/>
</dbReference>
<dbReference type="InterPro" id="IPR002178">
    <property type="entry name" value="PTS_EIIA_type-2_dom"/>
</dbReference>
<dbReference type="InterPro" id="IPR051541">
    <property type="entry name" value="PTS_SugarTrans_NitroReg"/>
</dbReference>
<keyword evidence="2" id="KW-0808">Transferase</keyword>
<accession>A0A498R9W9</accession>
<dbReference type="SUPFAM" id="SSF55804">
    <property type="entry name" value="Phoshotransferase/anion transport protein"/>
    <property type="match status" value="1"/>
</dbReference>
<dbReference type="PROSITE" id="PS51094">
    <property type="entry name" value="PTS_EIIA_TYPE_2"/>
    <property type="match status" value="1"/>
</dbReference>
<dbReference type="PANTHER" id="PTHR47738">
    <property type="entry name" value="PTS SYSTEM FRUCTOSE-LIKE EIIA COMPONENT-RELATED"/>
    <property type="match status" value="1"/>
</dbReference>
<gene>
    <name evidence="2" type="ORF">LUCI_3449</name>
</gene>